<keyword evidence="1" id="KW-0472">Membrane</keyword>
<evidence type="ECO:0000313" key="2">
    <source>
        <dbReference type="EMBL" id="ANV98101.1"/>
    </source>
</evidence>
<evidence type="ECO:0000313" key="3">
    <source>
        <dbReference type="Proteomes" id="UP000092884"/>
    </source>
</evidence>
<keyword evidence="1" id="KW-0812">Transmembrane</keyword>
<feature type="transmembrane region" description="Helical" evidence="1">
    <location>
        <begin position="20"/>
        <end position="40"/>
    </location>
</feature>
<dbReference type="RefSeq" id="WP_066340318.1">
    <property type="nucleotide sequence ID" value="NZ_CP016503.1"/>
</dbReference>
<keyword evidence="3" id="KW-1185">Reference proteome</keyword>
<protein>
    <submittedName>
        <fullName evidence="2">Uncharacterized protein</fullName>
    </submittedName>
</protein>
<dbReference type="STRING" id="222136.BBW65_04475"/>
<dbReference type="KEGG" id="het:BBW65_04475"/>
<organism evidence="2 3">
    <name type="scientific">Helicobacter enhydrae</name>
    <dbReference type="NCBI Taxonomy" id="222136"/>
    <lineage>
        <taxon>Bacteria</taxon>
        <taxon>Pseudomonadati</taxon>
        <taxon>Campylobacterota</taxon>
        <taxon>Epsilonproteobacteria</taxon>
        <taxon>Campylobacterales</taxon>
        <taxon>Helicobacteraceae</taxon>
        <taxon>Helicobacter</taxon>
    </lineage>
</organism>
<proteinExistence type="predicted"/>
<sequence length="219" mass="24010">MKCFINTKSTSSAFSLLESIVALLLFVVILFGVFSTALNVSKRSNAQYIDQMEEIDVQNALALIAARMQFDVSGIASSLKRGEAFVFQALNGGGEKFVLPQSCSSNQIILPKNHSLPIIDKIFVCGNGGCHTMRILQNIGGVVQVDGVGLKECKIAFAVQDVTLGLENDGRLLLDGELIASGIHTLQTQRIEEGLYQILICRKQCFYRDFRAGNIYEKL</sequence>
<accession>A0A1B1U5U7</accession>
<keyword evidence="1" id="KW-1133">Transmembrane helix</keyword>
<gene>
    <name evidence="2" type="ORF">BBW65_04475</name>
</gene>
<evidence type="ECO:0000256" key="1">
    <source>
        <dbReference type="SAM" id="Phobius"/>
    </source>
</evidence>
<name>A0A1B1U5U7_9HELI</name>
<dbReference type="Proteomes" id="UP000092884">
    <property type="component" value="Chromosome"/>
</dbReference>
<dbReference type="EMBL" id="CP016503">
    <property type="protein sequence ID" value="ANV98101.1"/>
    <property type="molecule type" value="Genomic_DNA"/>
</dbReference>
<dbReference type="AlphaFoldDB" id="A0A1B1U5U7"/>
<reference evidence="3" key="1">
    <citation type="submission" date="2016-07" db="EMBL/GenBank/DDBJ databases">
        <authorList>
            <person name="Florea S."/>
            <person name="Webb J.S."/>
            <person name="Jaromczyk J."/>
            <person name="Schardl C.L."/>
        </authorList>
    </citation>
    <scope>NUCLEOTIDE SEQUENCE [LARGE SCALE GENOMIC DNA]</scope>
    <source>
        <strain evidence="3">MIT 01-6242</strain>
    </source>
</reference>